<proteinExistence type="predicted"/>
<dbReference type="Gene3D" id="2.60.120.260">
    <property type="entry name" value="Galactose-binding domain-like"/>
    <property type="match status" value="1"/>
</dbReference>
<keyword evidence="3" id="KW-1185">Reference proteome</keyword>
<comment type="caution">
    <text evidence="2">The sequence shown here is derived from an EMBL/GenBank/DDBJ whole genome shotgun (WGS) entry which is preliminary data.</text>
</comment>
<evidence type="ECO:0000313" key="2">
    <source>
        <dbReference type="EMBL" id="KAK7002196.1"/>
    </source>
</evidence>
<evidence type="ECO:0000256" key="1">
    <source>
        <dbReference type="SAM" id="MobiDB-lite"/>
    </source>
</evidence>
<feature type="region of interest" description="Disordered" evidence="1">
    <location>
        <begin position="130"/>
        <end position="150"/>
    </location>
</feature>
<reference evidence="2 3" key="1">
    <citation type="journal article" date="2024" name="J Genomics">
        <title>Draft genome sequencing and assembly of Favolaschia claudopus CIRM-BRFM 2984 isolated from oak limbs.</title>
        <authorList>
            <person name="Navarro D."/>
            <person name="Drula E."/>
            <person name="Chaduli D."/>
            <person name="Cazenave R."/>
            <person name="Ahrendt S."/>
            <person name="Wang J."/>
            <person name="Lipzen A."/>
            <person name="Daum C."/>
            <person name="Barry K."/>
            <person name="Grigoriev I.V."/>
            <person name="Favel A."/>
            <person name="Rosso M.N."/>
            <person name="Martin F."/>
        </authorList>
    </citation>
    <scope>NUCLEOTIDE SEQUENCE [LARGE SCALE GENOMIC DNA]</scope>
    <source>
        <strain evidence="2 3">CIRM-BRFM 2984</strain>
    </source>
</reference>
<evidence type="ECO:0000313" key="3">
    <source>
        <dbReference type="Proteomes" id="UP001362999"/>
    </source>
</evidence>
<name>A0AAW0A7X0_9AGAR</name>
<dbReference type="Proteomes" id="UP001362999">
    <property type="component" value="Unassembled WGS sequence"/>
</dbReference>
<feature type="compositionally biased region" description="Low complexity" evidence="1">
    <location>
        <begin position="134"/>
        <end position="143"/>
    </location>
</feature>
<gene>
    <name evidence="2" type="ORF">R3P38DRAFT_3367466</name>
</gene>
<accession>A0AAW0A7X0</accession>
<sequence length="401" mass="44128">MRFNREVVVGREWIKVDLLYPLNQVSDQNGFIRQACIKRVIDDADPVIQYSPTGWFTVGSESISLGNFGRIYQETSPRFKFKLESQFPLQCAIERQKFYLDYILYTPLPDASFETAVLLYTPTDPAVSFGPGWSDSTNSSNSSDGEKTTNHHGAQVSLTFHGTSVLPYGSFSADFPHNATWATYSIDHNNPVNFTLPGLDANSTTTLFKEVLFTMPTLPSGNHTLIITHGGDSQHTALVLEWFYVTNTSTTTISSNSTASSSSPFSSSSLFSSSSSSPLPSPVSTSPPSQHSASVGGVAGAAFLWRRRNRATADLTNRRTPYLMSDTVTAMSATPSTPRKRQLLTHRGRERSALVSRPIAVVEEERRPPVLQHQDSGMRLPALSVQSETRVFEIPPGYSVE</sequence>
<dbReference type="AlphaFoldDB" id="A0AAW0A7X0"/>
<organism evidence="2 3">
    <name type="scientific">Favolaschia claudopus</name>
    <dbReference type="NCBI Taxonomy" id="2862362"/>
    <lineage>
        <taxon>Eukaryota</taxon>
        <taxon>Fungi</taxon>
        <taxon>Dikarya</taxon>
        <taxon>Basidiomycota</taxon>
        <taxon>Agaricomycotina</taxon>
        <taxon>Agaricomycetes</taxon>
        <taxon>Agaricomycetidae</taxon>
        <taxon>Agaricales</taxon>
        <taxon>Marasmiineae</taxon>
        <taxon>Mycenaceae</taxon>
        <taxon>Favolaschia</taxon>
    </lineage>
</organism>
<feature type="region of interest" description="Disordered" evidence="1">
    <location>
        <begin position="276"/>
        <end position="295"/>
    </location>
</feature>
<dbReference type="EMBL" id="JAWWNJ010000079">
    <property type="protein sequence ID" value="KAK7002196.1"/>
    <property type="molecule type" value="Genomic_DNA"/>
</dbReference>
<protein>
    <submittedName>
        <fullName evidence="2">Uncharacterized protein</fullName>
    </submittedName>
</protein>